<dbReference type="PANTHER" id="PTHR42715">
    <property type="entry name" value="BETA-GLUCOSIDASE"/>
    <property type="match status" value="1"/>
</dbReference>
<accession>A0A0S6VR31</accession>
<feature type="domain" description="Fibronectin type III-like" evidence="5">
    <location>
        <begin position="681"/>
        <end position="752"/>
    </location>
</feature>
<dbReference type="InterPro" id="IPR013783">
    <property type="entry name" value="Ig-like_fold"/>
</dbReference>
<dbReference type="Gene3D" id="3.20.20.300">
    <property type="entry name" value="Glycoside hydrolase, family 3, N-terminal domain"/>
    <property type="match status" value="1"/>
</dbReference>
<keyword evidence="7" id="KW-1185">Reference proteome</keyword>
<dbReference type="AlphaFoldDB" id="A0A0S6VR31"/>
<sequence length="781" mass="85000">MTTDSQVYQDASQPVERRVEDLLTRMTFDEKIAQLGSRWVYEILENFQFSAAKAGQLMNFGLGQITRLGGATNLKPQTAAELANVIQKYLKEETRLGIPAMIHEECCSGLMTRGATLFPQAIGIASTWDTKLTEAMTQVIGAQMRAIGGHQGLAPVLDVTRDPRWGRTEETFGEDPYLVASMGCAYVRGLQSQQVIATGKHFVGYGMTEGGMNWSPSMIPARQLHEVFLFPFEAAIKFAGLGSIMNSYSEIDGVPCCASRKLLRDILRTDWGFNGIVVSDYFAINMLYQYHKIARDKDEAAAQALHAGLDIELPSTDCFGAPVKTALAKGLFTQEDLDAVVKRILRMKFQLGLFEQPYIDAGKTPQIFSDAAHRELSYQLATESLVLLKNDGTLPLKADVSTIAVIGPNAQNWRSMIGDYAYPCHVESLMEMMHQENTFNMPVSQDLGDVSDALQVVTVCDALKQRVAPNTKVLFAQGCELTGASKDGFAEAIAAAKQAQVAVVVVGDKAGLTQGCTSGESRDVAELKLPGVQSELIQAIHATGTPVVVVLIQGRPYPLSWEHEHVAAILAAWLPAEEGGSAIADVLLGKANPSGKLPISVPRAGGQIPVYYAHKPSGGRSHWTGNYVDLSPTPLYPFGHGLSYTTFAYQNLTLNATAIPQDGKIEIAFDVQNTGTRSGAEVAQLYVHYQPSQSILTRPVKELKGFARVNLEAGVKQRVTFTLYVQQLAFYDESMQYVLNPGEVTVMVGASADDIRLTGQFSISGTTSQIVTQKVFFSDVR</sequence>
<dbReference type="InterPro" id="IPR017853">
    <property type="entry name" value="GH"/>
</dbReference>
<dbReference type="Gene3D" id="2.60.40.10">
    <property type="entry name" value="Immunoglobulins"/>
    <property type="match status" value="1"/>
</dbReference>
<keyword evidence="4" id="KW-0326">Glycosidase</keyword>
<evidence type="ECO:0000259" key="5">
    <source>
        <dbReference type="SMART" id="SM01217"/>
    </source>
</evidence>
<dbReference type="Pfam" id="PF01915">
    <property type="entry name" value="Glyco_hydro_3_C"/>
    <property type="match status" value="1"/>
</dbReference>
<gene>
    <name evidence="6" type="ORF">U14_00930</name>
</gene>
<proteinExistence type="inferred from homology"/>
<dbReference type="SUPFAM" id="SSF51445">
    <property type="entry name" value="(Trans)glycosidases"/>
    <property type="match status" value="1"/>
</dbReference>
<dbReference type="GO" id="GO:0005975">
    <property type="term" value="P:carbohydrate metabolic process"/>
    <property type="evidence" value="ECO:0007669"/>
    <property type="project" value="InterPro"/>
</dbReference>
<dbReference type="EMBL" id="DF820455">
    <property type="protein sequence ID" value="GAK49707.1"/>
    <property type="molecule type" value="Genomic_DNA"/>
</dbReference>
<dbReference type="InterPro" id="IPR019800">
    <property type="entry name" value="Glyco_hydro_3_AS"/>
</dbReference>
<comment type="similarity">
    <text evidence="1 4">Belongs to the glycosyl hydrolase 3 family.</text>
</comment>
<organism evidence="6 7">
    <name type="scientific">Candidatus Moduliflexus flocculans</name>
    <dbReference type="NCBI Taxonomy" id="1499966"/>
    <lineage>
        <taxon>Bacteria</taxon>
        <taxon>Candidatus Moduliflexota</taxon>
        <taxon>Candidatus Moduliflexia</taxon>
        <taxon>Candidatus Moduliflexales</taxon>
        <taxon>Candidatus Moduliflexaceae</taxon>
    </lineage>
</organism>
<dbReference type="InterPro" id="IPR050288">
    <property type="entry name" value="Cellulose_deg_GH3"/>
</dbReference>
<dbReference type="Pfam" id="PF00933">
    <property type="entry name" value="Glyco_hydro_3"/>
    <property type="match status" value="1"/>
</dbReference>
<dbReference type="Pfam" id="PF14310">
    <property type="entry name" value="Fn3-like"/>
    <property type="match status" value="1"/>
</dbReference>
<evidence type="ECO:0000256" key="4">
    <source>
        <dbReference type="RuleBase" id="RU361161"/>
    </source>
</evidence>
<evidence type="ECO:0000313" key="7">
    <source>
        <dbReference type="Proteomes" id="UP000030700"/>
    </source>
</evidence>
<dbReference type="PRINTS" id="PR00133">
    <property type="entry name" value="GLHYDRLASE3"/>
</dbReference>
<name>A0A0S6VR31_9BACT</name>
<keyword evidence="3" id="KW-0119">Carbohydrate metabolism</keyword>
<dbReference type="Proteomes" id="UP000030700">
    <property type="component" value="Unassembled WGS sequence"/>
</dbReference>
<dbReference type="SUPFAM" id="SSF52279">
    <property type="entry name" value="Beta-D-glucan exohydrolase, C-terminal domain"/>
    <property type="match status" value="1"/>
</dbReference>
<dbReference type="InterPro" id="IPR002772">
    <property type="entry name" value="Glyco_hydro_3_C"/>
</dbReference>
<dbReference type="InterPro" id="IPR001764">
    <property type="entry name" value="Glyco_hydro_3_N"/>
</dbReference>
<evidence type="ECO:0000256" key="2">
    <source>
        <dbReference type="ARBA" id="ARBA00022801"/>
    </source>
</evidence>
<dbReference type="FunFam" id="2.60.40.10:FF:000495">
    <property type="entry name" value="Periplasmic beta-glucosidase"/>
    <property type="match status" value="1"/>
</dbReference>
<dbReference type="InterPro" id="IPR036962">
    <property type="entry name" value="Glyco_hydro_3_N_sf"/>
</dbReference>
<reference evidence="6 7" key="1">
    <citation type="journal article" date="2015" name="PeerJ">
        <title>First genomic representation of candidate bacterial phylum KSB3 points to enhanced environmental sensing as a trigger of wastewater bulking.</title>
        <authorList>
            <person name="Sekiguchi Y."/>
            <person name="Ohashi A."/>
            <person name="Parks D.H."/>
            <person name="Yamauchi T."/>
            <person name="Tyson G.W."/>
            <person name="Hugenholtz P."/>
        </authorList>
    </citation>
    <scope>NUCLEOTIDE SEQUENCE [LARGE SCALE GENOMIC DNA]</scope>
</reference>
<dbReference type="SMART" id="SM01217">
    <property type="entry name" value="Fn3_like"/>
    <property type="match status" value="1"/>
</dbReference>
<dbReference type="InterPro" id="IPR036881">
    <property type="entry name" value="Glyco_hydro_3_C_sf"/>
</dbReference>
<dbReference type="InterPro" id="IPR026891">
    <property type="entry name" value="Fn3-like"/>
</dbReference>
<evidence type="ECO:0000313" key="6">
    <source>
        <dbReference type="EMBL" id="GAK49707.1"/>
    </source>
</evidence>
<evidence type="ECO:0000256" key="3">
    <source>
        <dbReference type="ARBA" id="ARBA00023277"/>
    </source>
</evidence>
<evidence type="ECO:0000256" key="1">
    <source>
        <dbReference type="ARBA" id="ARBA00005336"/>
    </source>
</evidence>
<dbReference type="GO" id="GO:0008422">
    <property type="term" value="F:beta-glucosidase activity"/>
    <property type="evidence" value="ECO:0007669"/>
    <property type="project" value="UniProtKB-ARBA"/>
</dbReference>
<dbReference type="PROSITE" id="PS00775">
    <property type="entry name" value="GLYCOSYL_HYDROL_F3"/>
    <property type="match status" value="1"/>
</dbReference>
<keyword evidence="2 4" id="KW-0378">Hydrolase</keyword>
<dbReference type="STRING" id="1499966.U14_00930"/>
<dbReference type="PANTHER" id="PTHR42715:SF10">
    <property type="entry name" value="BETA-GLUCOSIDASE"/>
    <property type="match status" value="1"/>
</dbReference>
<dbReference type="Gene3D" id="3.40.50.1700">
    <property type="entry name" value="Glycoside hydrolase family 3 C-terminal domain"/>
    <property type="match status" value="1"/>
</dbReference>
<dbReference type="HOGENOM" id="CLU_004542_5_1_0"/>
<protein>
    <submittedName>
        <fullName evidence="6">Glycoside hydrolase family 3 domain protein</fullName>
    </submittedName>
</protein>